<organism evidence="2 3">
    <name type="scientific">Clostridium grantii DSM 8605</name>
    <dbReference type="NCBI Taxonomy" id="1121316"/>
    <lineage>
        <taxon>Bacteria</taxon>
        <taxon>Bacillati</taxon>
        <taxon>Bacillota</taxon>
        <taxon>Clostridia</taxon>
        <taxon>Eubacteriales</taxon>
        <taxon>Clostridiaceae</taxon>
        <taxon>Clostridium</taxon>
    </lineage>
</organism>
<protein>
    <submittedName>
        <fullName evidence="2">Uncharacterized protein</fullName>
    </submittedName>
</protein>
<evidence type="ECO:0000313" key="2">
    <source>
        <dbReference type="EMBL" id="SHH70108.1"/>
    </source>
</evidence>
<keyword evidence="3" id="KW-1185">Reference proteome</keyword>
<dbReference type="RefSeq" id="WP_159434071.1">
    <property type="nucleotide sequence ID" value="NZ_FQXM01000010.1"/>
</dbReference>
<sequence length="51" mass="5674">MIWKSSNYIELGVSVGSIILANKYWISGAIAIFAMLLLIYSLLINGLKKEN</sequence>
<proteinExistence type="predicted"/>
<keyword evidence="1" id="KW-0472">Membrane</keyword>
<keyword evidence="1" id="KW-0812">Transmembrane</keyword>
<gene>
    <name evidence="2" type="ORF">SAMN02745207_02071</name>
</gene>
<dbReference type="AlphaFoldDB" id="A0A1M5V4M4"/>
<keyword evidence="1" id="KW-1133">Transmembrane helix</keyword>
<evidence type="ECO:0000256" key="1">
    <source>
        <dbReference type="SAM" id="Phobius"/>
    </source>
</evidence>
<accession>A0A1M5V4M4</accession>
<dbReference type="EMBL" id="FQXM01000010">
    <property type="protein sequence ID" value="SHH70108.1"/>
    <property type="molecule type" value="Genomic_DNA"/>
</dbReference>
<dbReference type="Proteomes" id="UP000184447">
    <property type="component" value="Unassembled WGS sequence"/>
</dbReference>
<name>A0A1M5V4M4_9CLOT</name>
<feature type="transmembrane region" description="Helical" evidence="1">
    <location>
        <begin position="24"/>
        <end position="43"/>
    </location>
</feature>
<reference evidence="2 3" key="1">
    <citation type="submission" date="2016-11" db="EMBL/GenBank/DDBJ databases">
        <authorList>
            <person name="Jaros S."/>
            <person name="Januszkiewicz K."/>
            <person name="Wedrychowicz H."/>
        </authorList>
    </citation>
    <scope>NUCLEOTIDE SEQUENCE [LARGE SCALE GENOMIC DNA]</scope>
    <source>
        <strain evidence="2 3">DSM 8605</strain>
    </source>
</reference>
<evidence type="ECO:0000313" key="3">
    <source>
        <dbReference type="Proteomes" id="UP000184447"/>
    </source>
</evidence>